<gene>
    <name evidence="2" type="ORF">KIW84_051797</name>
</gene>
<evidence type="ECO:0000313" key="3">
    <source>
        <dbReference type="Proteomes" id="UP001058974"/>
    </source>
</evidence>
<dbReference type="AlphaFoldDB" id="A0A9D4WN13"/>
<dbReference type="InterPro" id="IPR051596">
    <property type="entry name" value="Caulimoviridae_Movement"/>
</dbReference>
<accession>A0A9D4WN13</accession>
<dbReference type="Proteomes" id="UP001058974">
    <property type="component" value="Chromosome 5"/>
</dbReference>
<organism evidence="2 3">
    <name type="scientific">Pisum sativum</name>
    <name type="common">Garden pea</name>
    <name type="synonym">Lathyrus oleraceus</name>
    <dbReference type="NCBI Taxonomy" id="3888"/>
    <lineage>
        <taxon>Eukaryota</taxon>
        <taxon>Viridiplantae</taxon>
        <taxon>Streptophyta</taxon>
        <taxon>Embryophyta</taxon>
        <taxon>Tracheophyta</taxon>
        <taxon>Spermatophyta</taxon>
        <taxon>Magnoliopsida</taxon>
        <taxon>eudicotyledons</taxon>
        <taxon>Gunneridae</taxon>
        <taxon>Pentapetalae</taxon>
        <taxon>rosids</taxon>
        <taxon>fabids</taxon>
        <taxon>Fabales</taxon>
        <taxon>Fabaceae</taxon>
        <taxon>Papilionoideae</taxon>
        <taxon>50 kb inversion clade</taxon>
        <taxon>NPAAA clade</taxon>
        <taxon>Hologalegina</taxon>
        <taxon>IRL clade</taxon>
        <taxon>Fabeae</taxon>
        <taxon>Lathyrus</taxon>
    </lineage>
</organism>
<name>A0A9D4WN13_PEA</name>
<evidence type="ECO:0000256" key="1">
    <source>
        <dbReference type="SAM" id="MobiDB-lite"/>
    </source>
</evidence>
<reference evidence="2 3" key="1">
    <citation type="journal article" date="2022" name="Nat. Genet.">
        <title>Improved pea reference genome and pan-genome highlight genomic features and evolutionary characteristics.</title>
        <authorList>
            <person name="Yang T."/>
            <person name="Liu R."/>
            <person name="Luo Y."/>
            <person name="Hu S."/>
            <person name="Wang D."/>
            <person name="Wang C."/>
            <person name="Pandey M.K."/>
            <person name="Ge S."/>
            <person name="Xu Q."/>
            <person name="Li N."/>
            <person name="Li G."/>
            <person name="Huang Y."/>
            <person name="Saxena R.K."/>
            <person name="Ji Y."/>
            <person name="Li M."/>
            <person name="Yan X."/>
            <person name="He Y."/>
            <person name="Liu Y."/>
            <person name="Wang X."/>
            <person name="Xiang C."/>
            <person name="Varshney R.K."/>
            <person name="Ding H."/>
            <person name="Gao S."/>
            <person name="Zong X."/>
        </authorList>
    </citation>
    <scope>NUCLEOTIDE SEQUENCE [LARGE SCALE GENOMIC DNA]</scope>
    <source>
        <strain evidence="2 3">cv. Zhongwan 6</strain>
    </source>
</reference>
<evidence type="ECO:0008006" key="4">
    <source>
        <dbReference type="Google" id="ProtNLM"/>
    </source>
</evidence>
<protein>
    <recommendedName>
        <fullName evidence="4">Polyprotein</fullName>
    </recommendedName>
</protein>
<keyword evidence="3" id="KW-1185">Reference proteome</keyword>
<sequence>MDSDDDNHQNNLIKKEELVEYPRNLDKLNKWVIPSIPPNQIYRFGLNSNIMAYVRDGRCKDFKQSLAAMLTVHTDGYNFKPGSEIIAICYRIYYKVLTTLNPKTKQLAFPGTTTLVQTNLLTSNVATNRLIKWDEINFPETWSLPQEIDPEPILNRDIDQIIQTTEGDLEINFTPKRIIRIPRSLSARHSVSEFFAASSQLSRPSTSQTREEIEVVENIRLSENRIPQGIYQKPNTPRVESPTPSDMDFQL</sequence>
<feature type="region of interest" description="Disordered" evidence="1">
    <location>
        <begin position="226"/>
        <end position="251"/>
    </location>
</feature>
<dbReference type="Gramene" id="Psat05G0179700-T1">
    <property type="protein sequence ID" value="KAI5404772.1"/>
    <property type="gene ID" value="KIW84_051797"/>
</dbReference>
<dbReference type="EMBL" id="JAMSHJ010000005">
    <property type="protein sequence ID" value="KAI5404772.1"/>
    <property type="molecule type" value="Genomic_DNA"/>
</dbReference>
<proteinExistence type="predicted"/>
<dbReference type="PANTHER" id="PTHR47599">
    <property type="entry name" value="CELL-TO-CELL MOVEMENT PROTEIN"/>
    <property type="match status" value="1"/>
</dbReference>
<comment type="caution">
    <text evidence="2">The sequence shown here is derived from an EMBL/GenBank/DDBJ whole genome shotgun (WGS) entry which is preliminary data.</text>
</comment>
<dbReference type="PANTHER" id="PTHR47599:SF4">
    <property type="entry name" value="POLYPROTEIN"/>
    <property type="match status" value="1"/>
</dbReference>
<evidence type="ECO:0000313" key="2">
    <source>
        <dbReference type="EMBL" id="KAI5404772.1"/>
    </source>
</evidence>